<comment type="caution">
    <text evidence="3">The sequence shown here is derived from an EMBL/GenBank/DDBJ whole genome shotgun (WGS) entry which is preliminary data.</text>
</comment>
<dbReference type="Pfam" id="PF13650">
    <property type="entry name" value="Asp_protease_2"/>
    <property type="match status" value="1"/>
</dbReference>
<evidence type="ECO:0000256" key="1">
    <source>
        <dbReference type="ARBA" id="ARBA00022801"/>
    </source>
</evidence>
<dbReference type="GO" id="GO:0006508">
    <property type="term" value="P:proteolysis"/>
    <property type="evidence" value="ECO:0007669"/>
    <property type="project" value="InterPro"/>
</dbReference>
<dbReference type="PROSITE" id="PS00141">
    <property type="entry name" value="ASP_PROTEASE"/>
    <property type="match status" value="1"/>
</dbReference>
<gene>
    <name evidence="3" type="ORF">PR003_g3575</name>
</gene>
<reference evidence="3 4" key="1">
    <citation type="submission" date="2018-08" db="EMBL/GenBank/DDBJ databases">
        <title>Genomic investigation of the strawberry pathogen Phytophthora fragariae indicates pathogenicity is determined by transcriptional variation in three key races.</title>
        <authorList>
            <person name="Adams T.M."/>
            <person name="Armitage A.D."/>
            <person name="Sobczyk M.K."/>
            <person name="Bates H.J."/>
            <person name="Dunwell J.M."/>
            <person name="Nellist C.F."/>
            <person name="Harrison R.J."/>
        </authorList>
    </citation>
    <scope>NUCLEOTIDE SEQUENCE [LARGE SCALE GENOMIC DNA]</scope>
    <source>
        <strain evidence="3 4">SCRP333</strain>
    </source>
</reference>
<dbReference type="GO" id="GO:0004190">
    <property type="term" value="F:aspartic-type endopeptidase activity"/>
    <property type="evidence" value="ECO:0007669"/>
    <property type="project" value="InterPro"/>
</dbReference>
<dbReference type="SUPFAM" id="SSF50630">
    <property type="entry name" value="Acid proteases"/>
    <property type="match status" value="1"/>
</dbReference>
<dbReference type="AlphaFoldDB" id="A0A6A4FPJ8"/>
<keyword evidence="4" id="KW-1185">Reference proteome</keyword>
<dbReference type="Proteomes" id="UP000434957">
    <property type="component" value="Unassembled WGS sequence"/>
</dbReference>
<keyword evidence="1" id="KW-0378">Hydrolase</keyword>
<dbReference type="CDD" id="cd00303">
    <property type="entry name" value="retropepsin_like"/>
    <property type="match status" value="1"/>
</dbReference>
<protein>
    <recommendedName>
        <fullName evidence="2">Peptidase A2 domain-containing protein</fullName>
    </recommendedName>
</protein>
<dbReference type="PROSITE" id="PS50175">
    <property type="entry name" value="ASP_PROT_RETROV"/>
    <property type="match status" value="1"/>
</dbReference>
<dbReference type="EMBL" id="QXFT01000127">
    <property type="protein sequence ID" value="KAE9353992.1"/>
    <property type="molecule type" value="Genomic_DNA"/>
</dbReference>
<dbReference type="InterPro" id="IPR021109">
    <property type="entry name" value="Peptidase_aspartic_dom_sf"/>
</dbReference>
<accession>A0A6A4FPJ8</accession>
<evidence type="ECO:0000259" key="2">
    <source>
        <dbReference type="PROSITE" id="PS50175"/>
    </source>
</evidence>
<dbReference type="Gene3D" id="2.40.70.10">
    <property type="entry name" value="Acid Proteases"/>
    <property type="match status" value="1"/>
</dbReference>
<dbReference type="InterPro" id="IPR001969">
    <property type="entry name" value="Aspartic_peptidase_AS"/>
</dbReference>
<organism evidence="3 4">
    <name type="scientific">Phytophthora rubi</name>
    <dbReference type="NCBI Taxonomy" id="129364"/>
    <lineage>
        <taxon>Eukaryota</taxon>
        <taxon>Sar</taxon>
        <taxon>Stramenopiles</taxon>
        <taxon>Oomycota</taxon>
        <taxon>Peronosporomycetes</taxon>
        <taxon>Peronosporales</taxon>
        <taxon>Peronosporaceae</taxon>
        <taxon>Phytophthora</taxon>
    </lineage>
</organism>
<proteinExistence type="predicted"/>
<sequence>MSGRKAVTASVSAAAELIRVRIRELTSLLRTKVDKKGLTPELRSLVFGGHLNDTTRGSECERWSRAQWRRTKILLDTGANVSVISASFAKKLRVLEGLDHGHSLVVRGINPGIMETQRRALMKVTLGWEHAYEFEMWVMDHSAGVDVVLGMDFMVPAGIRLDLFHGTARLPDEVMVPLLKSKELEETVLYGTKSWENPPSF</sequence>
<dbReference type="InterPro" id="IPR001995">
    <property type="entry name" value="Peptidase_A2_cat"/>
</dbReference>
<evidence type="ECO:0000313" key="3">
    <source>
        <dbReference type="EMBL" id="KAE9353992.1"/>
    </source>
</evidence>
<name>A0A6A4FPJ8_9STRA</name>
<feature type="domain" description="Peptidase A2" evidence="2">
    <location>
        <begin position="71"/>
        <end position="85"/>
    </location>
</feature>
<evidence type="ECO:0000313" key="4">
    <source>
        <dbReference type="Proteomes" id="UP000434957"/>
    </source>
</evidence>